<reference evidence="3" key="1">
    <citation type="journal article" date="2011" name="Genome Biol.">
        <title>Comparative genomics of the social amoebae Dictyostelium discoideum and Dictyostelium purpureum.</title>
        <authorList>
            <consortium name="US DOE Joint Genome Institute (JGI-PGF)"/>
            <person name="Sucgang R."/>
            <person name="Kuo A."/>
            <person name="Tian X."/>
            <person name="Salerno W."/>
            <person name="Parikh A."/>
            <person name="Feasley C.L."/>
            <person name="Dalin E."/>
            <person name="Tu H."/>
            <person name="Huang E."/>
            <person name="Barry K."/>
            <person name="Lindquist E."/>
            <person name="Shapiro H."/>
            <person name="Bruce D."/>
            <person name="Schmutz J."/>
            <person name="Salamov A."/>
            <person name="Fey P."/>
            <person name="Gaudet P."/>
            <person name="Anjard C."/>
            <person name="Babu M.M."/>
            <person name="Basu S."/>
            <person name="Bushmanova Y."/>
            <person name="van der Wel H."/>
            <person name="Katoh-Kurasawa M."/>
            <person name="Dinh C."/>
            <person name="Coutinho P.M."/>
            <person name="Saito T."/>
            <person name="Elias M."/>
            <person name="Schaap P."/>
            <person name="Kay R.R."/>
            <person name="Henrissat B."/>
            <person name="Eichinger L."/>
            <person name="Rivero F."/>
            <person name="Putnam N.H."/>
            <person name="West C.M."/>
            <person name="Loomis W.F."/>
            <person name="Chisholm R.L."/>
            <person name="Shaulsky G."/>
            <person name="Strassmann J.E."/>
            <person name="Queller D.C."/>
            <person name="Kuspa A."/>
            <person name="Grigoriev I.V."/>
        </authorList>
    </citation>
    <scope>NUCLEOTIDE SEQUENCE [LARGE SCALE GENOMIC DNA]</scope>
    <source>
        <strain evidence="3">QSDP1</strain>
    </source>
</reference>
<evidence type="ECO:0000256" key="1">
    <source>
        <dbReference type="SAM" id="MobiDB-lite"/>
    </source>
</evidence>
<dbReference type="InParanoid" id="F0ZCK6"/>
<keyword evidence="3" id="KW-1185">Reference proteome</keyword>
<dbReference type="AlphaFoldDB" id="F0ZCK6"/>
<sequence length="299" mass="35028">MNNIQNLSWYNILISNQIIDLLICPSNNKFDQEKKQELDPNAEIKPTNNFNKNKEQNLQKEQDPTEEANVNQDLMFQFQPNKNLRNYKYNLKVQVIRKPNQEAVNAFQELQKFNIEPNEHFYLPNQSWGGKEMNFSFQIPKEVEEIIASLRMVGSPNTKAGIILKFKYSGVGDWYIGCLTAKATSGIYYLEIQHSNQTFRSQEIEFRTNSSTYVIPFYYKFSYFNNMLYIFSSFFKAEPKPKPNSTPKPLVVEYNGVEIKYDYSPIKFGQTPLYISFPAPEKFLDAGNTQNNFEIYYNV</sequence>
<dbReference type="KEGG" id="dpp:DICPUDRAFT_76094"/>
<evidence type="ECO:0000313" key="2">
    <source>
        <dbReference type="EMBL" id="EGC38314.1"/>
    </source>
</evidence>
<dbReference type="Proteomes" id="UP000001064">
    <property type="component" value="Unassembled WGS sequence"/>
</dbReference>
<dbReference type="EMBL" id="GL870979">
    <property type="protein sequence ID" value="EGC38314.1"/>
    <property type="molecule type" value="Genomic_DNA"/>
</dbReference>
<gene>
    <name evidence="2" type="ORF">DICPUDRAFT_76094</name>
</gene>
<feature type="region of interest" description="Disordered" evidence="1">
    <location>
        <begin position="35"/>
        <end position="67"/>
    </location>
</feature>
<proteinExistence type="predicted"/>
<dbReference type="RefSeq" id="XP_003285175.1">
    <property type="nucleotide sequence ID" value="XM_003285127.1"/>
</dbReference>
<dbReference type="GeneID" id="10502286"/>
<feature type="compositionally biased region" description="Basic and acidic residues" evidence="1">
    <location>
        <begin position="52"/>
        <end position="63"/>
    </location>
</feature>
<dbReference type="VEuPathDB" id="AmoebaDB:DICPUDRAFT_76094"/>
<name>F0ZCK6_DICPU</name>
<accession>F0ZCK6</accession>
<organism evidence="2 3">
    <name type="scientific">Dictyostelium purpureum</name>
    <name type="common">Slime mold</name>
    <dbReference type="NCBI Taxonomy" id="5786"/>
    <lineage>
        <taxon>Eukaryota</taxon>
        <taxon>Amoebozoa</taxon>
        <taxon>Evosea</taxon>
        <taxon>Eumycetozoa</taxon>
        <taxon>Dictyostelia</taxon>
        <taxon>Dictyosteliales</taxon>
        <taxon>Dictyosteliaceae</taxon>
        <taxon>Dictyostelium</taxon>
    </lineage>
</organism>
<protein>
    <submittedName>
        <fullName evidence="2">Uncharacterized protein</fullName>
    </submittedName>
</protein>
<dbReference type="eggNOG" id="ENOG502SGTZ">
    <property type="taxonomic scope" value="Eukaryota"/>
</dbReference>
<evidence type="ECO:0000313" key="3">
    <source>
        <dbReference type="Proteomes" id="UP000001064"/>
    </source>
</evidence>